<keyword evidence="3" id="KW-1185">Reference proteome</keyword>
<evidence type="ECO:0000256" key="1">
    <source>
        <dbReference type="SAM" id="SignalP"/>
    </source>
</evidence>
<evidence type="ECO:0008006" key="4">
    <source>
        <dbReference type="Google" id="ProtNLM"/>
    </source>
</evidence>
<dbReference type="EMBL" id="JACNYK010000010">
    <property type="protein sequence ID" value="MBD1427936.1"/>
    <property type="molecule type" value="Genomic_DNA"/>
</dbReference>
<reference evidence="2 3" key="1">
    <citation type="submission" date="2020-08" db="EMBL/GenBank/DDBJ databases">
        <title>Sphingobacterium sp. DN00404 isolated from aquaculture water.</title>
        <authorList>
            <person name="Zhang M."/>
        </authorList>
    </citation>
    <scope>NUCLEOTIDE SEQUENCE [LARGE SCALE GENOMIC DNA]</scope>
    <source>
        <strain evidence="2 3">KCTC 32294</strain>
    </source>
</reference>
<feature type="chain" id="PRO_5046736336" description="DUF4595 domain-containing protein" evidence="1">
    <location>
        <begin position="23"/>
        <end position="240"/>
    </location>
</feature>
<feature type="signal peptide" evidence="1">
    <location>
        <begin position="1"/>
        <end position="22"/>
    </location>
</feature>
<comment type="caution">
    <text evidence="2">The sequence shown here is derived from an EMBL/GenBank/DDBJ whole genome shotgun (WGS) entry which is preliminary data.</text>
</comment>
<evidence type="ECO:0000313" key="2">
    <source>
        <dbReference type="EMBL" id="MBD1427936.1"/>
    </source>
</evidence>
<dbReference type="RefSeq" id="WP_190311079.1">
    <property type="nucleotide sequence ID" value="NZ_JACNYK010000010.1"/>
</dbReference>
<organism evidence="2 3">
    <name type="scientific">Sphingobacterium arenae</name>
    <dbReference type="NCBI Taxonomy" id="1280598"/>
    <lineage>
        <taxon>Bacteria</taxon>
        <taxon>Pseudomonadati</taxon>
        <taxon>Bacteroidota</taxon>
        <taxon>Sphingobacteriia</taxon>
        <taxon>Sphingobacteriales</taxon>
        <taxon>Sphingobacteriaceae</taxon>
        <taxon>Sphingobacterium</taxon>
    </lineage>
</organism>
<protein>
    <recommendedName>
        <fullName evidence="4">DUF4595 domain-containing protein</fullName>
    </recommendedName>
</protein>
<dbReference type="Proteomes" id="UP000606494">
    <property type="component" value="Unassembled WGS sequence"/>
</dbReference>
<evidence type="ECO:0000313" key="3">
    <source>
        <dbReference type="Proteomes" id="UP000606494"/>
    </source>
</evidence>
<gene>
    <name evidence="2" type="ORF">H8B17_20345</name>
</gene>
<name>A0ABR7Y9F3_9SPHI</name>
<accession>A0ABR7Y9F3</accession>
<sequence>MKLLIRTVLLAVIISSVLFSCSKDDDNAPDPQTGYFVKSVTVYTPWNRDSIQIGFRYDDRNRIIEQSFGEDLITYTYNDIGELVESSIGNGPAYHFIYQSGHINQIQVVDRDTDEIVDQMSVSFSNGTYSIDGEAVCKVDEQNQLLEWYDDKVVFSYGSSAGVHEHLRLSPARYLVELTDEYFTLDLGCSNRELTGWTQGNSVVTAKSVRNDQGLITSVSTVRDHEDFAKWDIEYEKRQL</sequence>
<proteinExistence type="predicted"/>
<keyword evidence="1" id="KW-0732">Signal</keyword>
<dbReference type="PROSITE" id="PS51257">
    <property type="entry name" value="PROKAR_LIPOPROTEIN"/>
    <property type="match status" value="1"/>
</dbReference>